<accession>A0ACC1YQT4</accession>
<reference evidence="1 2" key="1">
    <citation type="journal article" date="2023" name="Science">
        <title>Complex scaffold remodeling in plant triterpene biosynthesis.</title>
        <authorList>
            <person name="De La Pena R."/>
            <person name="Hodgson H."/>
            <person name="Liu J.C."/>
            <person name="Stephenson M.J."/>
            <person name="Martin A.C."/>
            <person name="Owen C."/>
            <person name="Harkess A."/>
            <person name="Leebens-Mack J."/>
            <person name="Jimenez L.E."/>
            <person name="Osbourn A."/>
            <person name="Sattely E.S."/>
        </authorList>
    </citation>
    <scope>NUCLEOTIDE SEQUENCE [LARGE SCALE GENOMIC DNA]</scope>
    <source>
        <strain evidence="2">cv. JPN11</strain>
        <tissue evidence="1">Leaf</tissue>
    </source>
</reference>
<keyword evidence="2" id="KW-1185">Reference proteome</keyword>
<evidence type="ECO:0000313" key="1">
    <source>
        <dbReference type="EMBL" id="KAJ4725393.1"/>
    </source>
</evidence>
<gene>
    <name evidence="1" type="ORF">OWV82_004271</name>
</gene>
<comment type="caution">
    <text evidence="1">The sequence shown here is derived from an EMBL/GenBank/DDBJ whole genome shotgun (WGS) entry which is preliminary data.</text>
</comment>
<dbReference type="Proteomes" id="UP001164539">
    <property type="component" value="Chromosome 2"/>
</dbReference>
<proteinExistence type="predicted"/>
<dbReference type="EMBL" id="CM051395">
    <property type="protein sequence ID" value="KAJ4725393.1"/>
    <property type="molecule type" value="Genomic_DNA"/>
</dbReference>
<sequence>MLSLPPPPPLSPSTQPTLTPPPRKQGTPVSLKQLAISKPSIEQQSSAADIENLDIKRPGKPSVLRHPRPRQTNMFIWCCASLCLIFSLVLIFFGIATLIIFLVIRPRYPVFDTPNATLNTIYFDSPEYFNGDFAFLANFSNPNRKIGVRFEFSEIELYFFNRVIATQVVQPFSQQAKEQRLESVHMISSLVFMPQDHAVELRKQVQSNRIKYNIRASFKVKATFGVIHFSYWLHSRCQLEMTGPPTGSLVAHSCQTKR</sequence>
<evidence type="ECO:0000313" key="2">
    <source>
        <dbReference type="Proteomes" id="UP001164539"/>
    </source>
</evidence>
<organism evidence="1 2">
    <name type="scientific">Melia azedarach</name>
    <name type="common">Chinaberry tree</name>
    <dbReference type="NCBI Taxonomy" id="155640"/>
    <lineage>
        <taxon>Eukaryota</taxon>
        <taxon>Viridiplantae</taxon>
        <taxon>Streptophyta</taxon>
        <taxon>Embryophyta</taxon>
        <taxon>Tracheophyta</taxon>
        <taxon>Spermatophyta</taxon>
        <taxon>Magnoliopsida</taxon>
        <taxon>eudicotyledons</taxon>
        <taxon>Gunneridae</taxon>
        <taxon>Pentapetalae</taxon>
        <taxon>rosids</taxon>
        <taxon>malvids</taxon>
        <taxon>Sapindales</taxon>
        <taxon>Meliaceae</taxon>
        <taxon>Melia</taxon>
    </lineage>
</organism>
<protein>
    <submittedName>
        <fullName evidence="1">Late embryogenesis abundant protein</fullName>
    </submittedName>
</protein>
<name>A0ACC1YQT4_MELAZ</name>